<feature type="transmembrane region" description="Helical" evidence="1">
    <location>
        <begin position="43"/>
        <end position="62"/>
    </location>
</feature>
<evidence type="ECO:0000256" key="1">
    <source>
        <dbReference type="SAM" id="Phobius"/>
    </source>
</evidence>
<protein>
    <submittedName>
        <fullName evidence="4">Acyl_transf_3 domain-containing protein</fullName>
    </submittedName>
</protein>
<sequence length="637" mass="73807">MDKKRRDIQGLRGWAIIFVVLFHFCPSFCPNGYIGVDIRIKRILPLYLFVLTLVLLCLHTILPDKYFDINRKNAIKSIFFVYNFKYVDLETNYEKLLLNAEDLFTHTWSLCVELQWYALIPIVFGIQALATRHEKIFFLILGASSLIFHTYSDAKTSFNSVFARAWQFCCGVLSFLCTKLITSEYVEVASSEKNTLEEESETDADKVLGNHLISCSKLVLFFSYYSFNNLKTFVAVFHVNERSLLSYIANGILIIILLSFSWSTQEKNNFRIQTTVLTAILLTIGHFNERTVYTLGILHKYLDLRFGCFPIPLLTTLATYHIHYILFTGQLVQIAIFVSVGLAMLLYHYYELFYLEWRPVPVILLITTLFVSSLLLTLEWNNNDINGYKLSKSHGNPASNLTAAIELNWLEGVHHRNDNMINKECTYSPFLNSLDIKPEGLCTMPNGTGKYNILVLGNSYACNQGELVYNSFKKHAKQFHTYCLPGCEVLMQSGSWCEQVVNFTDVFEAFKPDVLFLMHRLIEGKLPFNESESLDNDSIFQQYMIRLKYYEQTAKKDKIVLKDDKYARARINELKKRCVNCELIDYVPYFSDKNGVLTLYDEKNNLMYLDDRYHLNVFGKNRVQPLFDQLASTFNLP</sequence>
<evidence type="ECO:0000313" key="4">
    <source>
        <dbReference type="WBParaSite" id="Hba_21257"/>
    </source>
</evidence>
<feature type="transmembrane region" description="Helical" evidence="1">
    <location>
        <begin position="306"/>
        <end position="325"/>
    </location>
</feature>
<dbReference type="Proteomes" id="UP000095283">
    <property type="component" value="Unplaced"/>
</dbReference>
<dbReference type="PANTHER" id="PTHR23028:SF127">
    <property type="entry name" value="ACYL_TRANSF_3 DOMAIN-CONTAINING PROTEIN-RELATED"/>
    <property type="match status" value="1"/>
</dbReference>
<feature type="transmembrane region" description="Helical" evidence="1">
    <location>
        <begin position="12"/>
        <end position="36"/>
    </location>
</feature>
<dbReference type="GO" id="GO:0016020">
    <property type="term" value="C:membrane"/>
    <property type="evidence" value="ECO:0007669"/>
    <property type="project" value="TreeGrafter"/>
</dbReference>
<reference evidence="4" key="1">
    <citation type="submission" date="2016-11" db="UniProtKB">
        <authorList>
            <consortium name="WormBaseParasite"/>
        </authorList>
    </citation>
    <scope>IDENTIFICATION</scope>
</reference>
<proteinExistence type="predicted"/>
<dbReference type="InterPro" id="IPR050879">
    <property type="entry name" value="Acyltransferase_3"/>
</dbReference>
<feature type="transmembrane region" description="Helical" evidence="1">
    <location>
        <begin position="244"/>
        <end position="262"/>
    </location>
</feature>
<keyword evidence="1" id="KW-0472">Membrane</keyword>
<dbReference type="InterPro" id="IPR043968">
    <property type="entry name" value="SGNH"/>
</dbReference>
<keyword evidence="1" id="KW-0812">Transmembrane</keyword>
<dbReference type="AlphaFoldDB" id="A0A1I7XV89"/>
<dbReference type="WBParaSite" id="Hba_21257">
    <property type="protein sequence ID" value="Hba_21257"/>
    <property type="gene ID" value="Hba_21257"/>
</dbReference>
<feature type="transmembrane region" description="Helical" evidence="1">
    <location>
        <begin position="331"/>
        <end position="350"/>
    </location>
</feature>
<dbReference type="GO" id="GO:0000271">
    <property type="term" value="P:polysaccharide biosynthetic process"/>
    <property type="evidence" value="ECO:0007669"/>
    <property type="project" value="TreeGrafter"/>
</dbReference>
<dbReference type="PANTHER" id="PTHR23028">
    <property type="entry name" value="ACETYLTRANSFERASE"/>
    <property type="match status" value="1"/>
</dbReference>
<dbReference type="Pfam" id="PF19040">
    <property type="entry name" value="SGNH"/>
    <property type="match status" value="1"/>
</dbReference>
<evidence type="ECO:0000313" key="3">
    <source>
        <dbReference type="Proteomes" id="UP000095283"/>
    </source>
</evidence>
<keyword evidence="3" id="KW-1185">Reference proteome</keyword>
<organism evidence="3 4">
    <name type="scientific">Heterorhabditis bacteriophora</name>
    <name type="common">Entomopathogenic nematode worm</name>
    <dbReference type="NCBI Taxonomy" id="37862"/>
    <lineage>
        <taxon>Eukaryota</taxon>
        <taxon>Metazoa</taxon>
        <taxon>Ecdysozoa</taxon>
        <taxon>Nematoda</taxon>
        <taxon>Chromadorea</taxon>
        <taxon>Rhabditida</taxon>
        <taxon>Rhabditina</taxon>
        <taxon>Rhabditomorpha</taxon>
        <taxon>Strongyloidea</taxon>
        <taxon>Heterorhabditidae</taxon>
        <taxon>Heterorhabditis</taxon>
    </lineage>
</organism>
<keyword evidence="1" id="KW-1133">Transmembrane helix</keyword>
<accession>A0A1I7XV89</accession>
<evidence type="ECO:0000259" key="2">
    <source>
        <dbReference type="Pfam" id="PF19040"/>
    </source>
</evidence>
<feature type="domain" description="SGNH" evidence="2">
    <location>
        <begin position="562"/>
        <end position="629"/>
    </location>
</feature>
<name>A0A1I7XV89_HETBA</name>
<feature type="transmembrane region" description="Helical" evidence="1">
    <location>
        <begin position="362"/>
        <end position="380"/>
    </location>
</feature>